<evidence type="ECO:0000313" key="12">
    <source>
        <dbReference type="Proteomes" id="UP000241954"/>
    </source>
</evidence>
<dbReference type="InterPro" id="IPR050171">
    <property type="entry name" value="MFS_Transporters"/>
</dbReference>
<dbReference type="PANTHER" id="PTHR23517">
    <property type="entry name" value="RESISTANCE PROTEIN MDTM, PUTATIVE-RELATED-RELATED"/>
    <property type="match status" value="1"/>
</dbReference>
<feature type="transmembrane region" description="Helical" evidence="9">
    <location>
        <begin position="350"/>
        <end position="372"/>
    </location>
</feature>
<dbReference type="InterPro" id="IPR036259">
    <property type="entry name" value="MFS_trans_sf"/>
</dbReference>
<keyword evidence="6 9" id="KW-1133">Transmembrane helix</keyword>
<evidence type="ECO:0000256" key="7">
    <source>
        <dbReference type="ARBA" id="ARBA00023136"/>
    </source>
</evidence>
<evidence type="ECO:0000256" key="2">
    <source>
        <dbReference type="ARBA" id="ARBA00022448"/>
    </source>
</evidence>
<evidence type="ECO:0000256" key="3">
    <source>
        <dbReference type="ARBA" id="ARBA00022475"/>
    </source>
</evidence>
<name>A0A2T3MNY1_9GAMM</name>
<dbReference type="PANTHER" id="PTHR23517:SF15">
    <property type="entry name" value="PROTON-DEPENDENT OLIGOPEPTIDE FAMILY TRANSPORT PROTEIN"/>
    <property type="match status" value="1"/>
</dbReference>
<keyword evidence="2 8" id="KW-0813">Transport</keyword>
<evidence type="ECO:0000256" key="4">
    <source>
        <dbReference type="ARBA" id="ARBA00022692"/>
    </source>
</evidence>
<proteinExistence type="inferred from homology"/>
<keyword evidence="7 9" id="KW-0472">Membrane</keyword>
<comment type="caution">
    <text evidence="11">The sequence shown here is derived from an EMBL/GenBank/DDBJ whole genome shotgun (WGS) entry which is preliminary data.</text>
</comment>
<reference evidence="11 12" key="1">
    <citation type="submission" date="2018-01" db="EMBL/GenBank/DDBJ databases">
        <title>Whole genome sequencing of Histamine producing bacteria.</title>
        <authorList>
            <person name="Butler K."/>
        </authorList>
    </citation>
    <scope>NUCLEOTIDE SEQUENCE [LARGE SCALE GENOMIC DNA]</scope>
    <source>
        <strain evidence="11 12">NCIMB 13481</strain>
    </source>
</reference>
<evidence type="ECO:0000256" key="8">
    <source>
        <dbReference type="RuleBase" id="RU003755"/>
    </source>
</evidence>
<dbReference type="Pfam" id="PF00854">
    <property type="entry name" value="PTR2"/>
    <property type="match status" value="2"/>
</dbReference>
<feature type="transmembrane region" description="Helical" evidence="9">
    <location>
        <begin position="242"/>
        <end position="264"/>
    </location>
</feature>
<feature type="transmembrane region" description="Helical" evidence="9">
    <location>
        <begin position="153"/>
        <end position="178"/>
    </location>
</feature>
<dbReference type="PROSITE" id="PS50850">
    <property type="entry name" value="MFS"/>
    <property type="match status" value="1"/>
</dbReference>
<organism evidence="11 12">
    <name type="scientific">Photobacterium iliopiscarium</name>
    <dbReference type="NCBI Taxonomy" id="56192"/>
    <lineage>
        <taxon>Bacteria</taxon>
        <taxon>Pseudomonadati</taxon>
        <taxon>Pseudomonadota</taxon>
        <taxon>Gammaproteobacteria</taxon>
        <taxon>Vibrionales</taxon>
        <taxon>Vibrionaceae</taxon>
        <taxon>Photobacterium</taxon>
    </lineage>
</organism>
<feature type="transmembrane region" description="Helical" evidence="9">
    <location>
        <begin position="415"/>
        <end position="435"/>
    </location>
</feature>
<protein>
    <submittedName>
        <fullName evidence="11">Dipeptide/tripeptide permease</fullName>
    </submittedName>
</protein>
<keyword evidence="4 8" id="KW-0812">Transmembrane</keyword>
<dbReference type="NCBIfam" id="TIGR00924">
    <property type="entry name" value="yjdL_sub1_fam"/>
    <property type="match status" value="2"/>
</dbReference>
<dbReference type="EMBL" id="PYLW01000003">
    <property type="protein sequence ID" value="PSV98624.1"/>
    <property type="molecule type" value="Genomic_DNA"/>
</dbReference>
<evidence type="ECO:0000256" key="1">
    <source>
        <dbReference type="ARBA" id="ARBA00004651"/>
    </source>
</evidence>
<feature type="transmembrane region" description="Helical" evidence="9">
    <location>
        <begin position="89"/>
        <end position="108"/>
    </location>
</feature>
<keyword evidence="5" id="KW-0571">Peptide transport</keyword>
<feature type="transmembrane region" description="Helical" evidence="9">
    <location>
        <begin position="114"/>
        <end position="132"/>
    </location>
</feature>
<dbReference type="SUPFAM" id="SSF103473">
    <property type="entry name" value="MFS general substrate transporter"/>
    <property type="match status" value="1"/>
</dbReference>
<feature type="transmembrane region" description="Helical" evidence="9">
    <location>
        <begin position="284"/>
        <end position="306"/>
    </location>
</feature>
<feature type="transmembrane region" description="Helical" evidence="9">
    <location>
        <begin position="384"/>
        <end position="409"/>
    </location>
</feature>
<evidence type="ECO:0000313" key="11">
    <source>
        <dbReference type="EMBL" id="PSV98624.1"/>
    </source>
</evidence>
<dbReference type="CDD" id="cd17346">
    <property type="entry name" value="MFS_DtpA_like"/>
    <property type="match status" value="1"/>
</dbReference>
<evidence type="ECO:0000259" key="10">
    <source>
        <dbReference type="PROSITE" id="PS50850"/>
    </source>
</evidence>
<feature type="transmembrane region" description="Helical" evidence="9">
    <location>
        <begin position="184"/>
        <end position="203"/>
    </location>
</feature>
<dbReference type="AlphaFoldDB" id="A0A2T3MNY1"/>
<dbReference type="RefSeq" id="WP_107236802.1">
    <property type="nucleotide sequence ID" value="NZ_PYLW01000003.1"/>
</dbReference>
<keyword evidence="3" id="KW-1003">Cell membrane</keyword>
<evidence type="ECO:0000256" key="6">
    <source>
        <dbReference type="ARBA" id="ARBA00022989"/>
    </source>
</evidence>
<dbReference type="Gene3D" id="1.20.1250.20">
    <property type="entry name" value="MFS general substrate transporter like domains"/>
    <property type="match status" value="2"/>
</dbReference>
<dbReference type="PROSITE" id="PS01023">
    <property type="entry name" value="PTR2_2"/>
    <property type="match status" value="1"/>
</dbReference>
<dbReference type="InterPro" id="IPR005279">
    <property type="entry name" value="Dipep/tripep_permease"/>
</dbReference>
<evidence type="ECO:0000256" key="5">
    <source>
        <dbReference type="ARBA" id="ARBA00022856"/>
    </source>
</evidence>
<dbReference type="GO" id="GO:0006857">
    <property type="term" value="P:oligopeptide transport"/>
    <property type="evidence" value="ECO:0007669"/>
    <property type="project" value="InterPro"/>
</dbReference>
<dbReference type="GO" id="GO:1904680">
    <property type="term" value="F:peptide transmembrane transporter activity"/>
    <property type="evidence" value="ECO:0007669"/>
    <property type="project" value="InterPro"/>
</dbReference>
<dbReference type="InterPro" id="IPR000109">
    <property type="entry name" value="POT_fam"/>
</dbReference>
<dbReference type="InterPro" id="IPR020846">
    <property type="entry name" value="MFS_dom"/>
</dbReference>
<dbReference type="InterPro" id="IPR018456">
    <property type="entry name" value="PTR2_symporter_CS"/>
</dbReference>
<gene>
    <name evidence="11" type="ORF">C9I88_04130</name>
</gene>
<evidence type="ECO:0000256" key="9">
    <source>
        <dbReference type="SAM" id="Phobius"/>
    </source>
</evidence>
<comment type="subcellular location">
    <subcellularLocation>
        <location evidence="1">Cell membrane</location>
        <topology evidence="1">Multi-pass membrane protein</topology>
    </subcellularLocation>
    <subcellularLocation>
        <location evidence="8">Membrane</location>
        <topology evidence="8">Multi-pass membrane protein</topology>
    </subcellularLocation>
</comment>
<feature type="domain" description="Major facilitator superfamily (MFS) profile" evidence="10">
    <location>
        <begin position="15"/>
        <end position="440"/>
    </location>
</feature>
<sequence length="464" mass="49836">MSHNSSGTLLGHPKGLFLLFGTELWERFSYYAMRAILVLYLTDKTINGGLGWTTEEALNLYGIYTGLVYFTPLIGGWIADNILGQRRSIIIGGTLMAIGQFTLALPHSMIDPNAVTVFYVGLTFLIIGNGLFKPNISTMVGDLYPAGDNRRDGAFTIFYMGINIGSLLAGVIAGTASAVYGWKAGFLCAGVGMLMSLLIQLFFAQRYLGDIGKVPAAVRDAANNASGKKEPLTKIERDRLKVILVMSTFVIVFWAGFEQAGGLMNIYSQEYTNRMIGNFEVPAAWFQSLNPFFIILCAPLLAALWVKMGKSEPNSPVKFALAMFSLALGFACMIGAALEQNGDMTVKTSMMWLVGAYFFHTIGELCLSPIGLSMITKLAPLRLASLMMGAWFGANAIANYIAGVVGASIGKAGPLAIFSGIAITAVIAGVLLLLFSNKLISWMHGAEGEADNNDSDVKPQPANA</sequence>
<comment type="similarity">
    <text evidence="8">Belongs to the major facilitator superfamily. Proton-dependent oligopeptide transporter (POT/PTR) (TC 2.A.17) family.</text>
</comment>
<dbReference type="GO" id="GO:0005886">
    <property type="term" value="C:plasma membrane"/>
    <property type="evidence" value="ECO:0007669"/>
    <property type="project" value="UniProtKB-SubCell"/>
</dbReference>
<feature type="transmembrane region" description="Helical" evidence="9">
    <location>
        <begin position="318"/>
        <end position="338"/>
    </location>
</feature>
<keyword evidence="5" id="KW-0653">Protein transport</keyword>
<dbReference type="Proteomes" id="UP000241954">
    <property type="component" value="Unassembled WGS sequence"/>
</dbReference>
<feature type="transmembrane region" description="Helical" evidence="9">
    <location>
        <begin position="58"/>
        <end position="77"/>
    </location>
</feature>
<accession>A0A2T3MNY1</accession>